<keyword evidence="2" id="KW-1185">Reference proteome</keyword>
<dbReference type="EMBL" id="JAUYVT010000004">
    <property type="protein sequence ID" value="MDP2564400.1"/>
    <property type="molecule type" value="Genomic_DNA"/>
</dbReference>
<evidence type="ECO:0000313" key="1">
    <source>
        <dbReference type="EMBL" id="MDP2564400.1"/>
    </source>
</evidence>
<name>A0ABT9FC91_9GAMM</name>
<evidence type="ECO:0000313" key="2">
    <source>
        <dbReference type="Proteomes" id="UP001177212"/>
    </source>
</evidence>
<reference evidence="1" key="1">
    <citation type="submission" date="2023-07" db="EMBL/GenBank/DDBJ databases">
        <title>Genome content predicts the carbon catabolic preferences of heterotrophic bacteria.</title>
        <authorList>
            <person name="Gralka M."/>
        </authorList>
    </citation>
    <scope>NUCLEOTIDE SEQUENCE</scope>
    <source>
        <strain evidence="1">4G09</strain>
    </source>
</reference>
<accession>A0ABT9FC91</accession>
<dbReference type="RefSeq" id="WP_305471677.1">
    <property type="nucleotide sequence ID" value="NZ_JAUYVT010000004.1"/>
</dbReference>
<proteinExistence type="predicted"/>
<gene>
    <name evidence="1" type="ORF">Q8W34_07120</name>
</gene>
<protein>
    <submittedName>
        <fullName evidence="1">DUF2274 domain-containing protein</fullName>
    </submittedName>
</protein>
<dbReference type="Pfam" id="PF10038">
    <property type="entry name" value="DUF2274"/>
    <property type="match status" value="1"/>
</dbReference>
<organism evidence="1 2">
    <name type="scientific">Pseudoalteromonas marina</name>
    <dbReference type="NCBI Taxonomy" id="267375"/>
    <lineage>
        <taxon>Bacteria</taxon>
        <taxon>Pseudomonadati</taxon>
        <taxon>Pseudomonadota</taxon>
        <taxon>Gammaproteobacteria</taxon>
        <taxon>Alteromonadales</taxon>
        <taxon>Pseudoalteromonadaceae</taxon>
        <taxon>Pseudoalteromonas</taxon>
    </lineage>
</organism>
<dbReference type="InterPro" id="IPR018733">
    <property type="entry name" value="DUF2274"/>
</dbReference>
<comment type="caution">
    <text evidence="1">The sequence shown here is derived from an EMBL/GenBank/DDBJ whole genome shotgun (WGS) entry which is preliminary data.</text>
</comment>
<sequence>MLLGKIKKEVRVPLSLKLEEGLTAQLEDYKKLYQEVHGEEIDVTQVVEGLLTIALKKDRAFQKYLKEKKSE</sequence>
<dbReference type="Proteomes" id="UP001177212">
    <property type="component" value="Unassembled WGS sequence"/>
</dbReference>